<sequence>MSSSSSVLWILGAAFTPAGAALGTGMYWHIRRRRALLRDGARAEGVVARLTERQMKGPSSHTTSTLHSSTGPFAYAPVIAWTTADGRAMETEWNVARPQEQALAVGTPVEVRYDPANPSRWTLPTEGSALWWLFTAVGALFTVLGLGFLGGAMFM</sequence>
<evidence type="ECO:0000259" key="2">
    <source>
        <dbReference type="Pfam" id="PF12158"/>
    </source>
</evidence>
<name>A0A4Y3R254_STRCI</name>
<reference evidence="3 4" key="1">
    <citation type="submission" date="2019-06" db="EMBL/GenBank/DDBJ databases">
        <title>Whole genome shotgun sequence of Streptomyces cacaoi subsp. cacaoi NBRC 12748.</title>
        <authorList>
            <person name="Hosoyama A."/>
            <person name="Uohara A."/>
            <person name="Ohji S."/>
            <person name="Ichikawa N."/>
        </authorList>
    </citation>
    <scope>NUCLEOTIDE SEQUENCE [LARGE SCALE GENOMIC DNA]</scope>
    <source>
        <strain evidence="3 4">NBRC 12748</strain>
    </source>
</reference>
<feature type="domain" description="DUF3592" evidence="2">
    <location>
        <begin position="61"/>
        <end position="124"/>
    </location>
</feature>
<feature type="transmembrane region" description="Helical" evidence="1">
    <location>
        <begin position="6"/>
        <end position="28"/>
    </location>
</feature>
<organism evidence="3 4">
    <name type="scientific">Streptomyces cacaoi</name>
    <dbReference type="NCBI Taxonomy" id="1898"/>
    <lineage>
        <taxon>Bacteria</taxon>
        <taxon>Bacillati</taxon>
        <taxon>Actinomycetota</taxon>
        <taxon>Actinomycetes</taxon>
        <taxon>Kitasatosporales</taxon>
        <taxon>Streptomycetaceae</taxon>
        <taxon>Streptomyces</taxon>
    </lineage>
</organism>
<evidence type="ECO:0000313" key="4">
    <source>
        <dbReference type="Proteomes" id="UP000319210"/>
    </source>
</evidence>
<keyword evidence="1" id="KW-0472">Membrane</keyword>
<keyword evidence="1" id="KW-0812">Transmembrane</keyword>
<feature type="transmembrane region" description="Helical" evidence="1">
    <location>
        <begin position="129"/>
        <end position="154"/>
    </location>
</feature>
<dbReference type="InterPro" id="IPR021994">
    <property type="entry name" value="DUF3592"/>
</dbReference>
<gene>
    <name evidence="3" type="ORF">SCA03_26610</name>
</gene>
<proteinExistence type="predicted"/>
<dbReference type="EMBL" id="BJMM01000011">
    <property type="protein sequence ID" value="GEB50110.1"/>
    <property type="molecule type" value="Genomic_DNA"/>
</dbReference>
<comment type="caution">
    <text evidence="3">The sequence shown here is derived from an EMBL/GenBank/DDBJ whole genome shotgun (WGS) entry which is preliminary data.</text>
</comment>
<dbReference type="Pfam" id="PF12158">
    <property type="entry name" value="DUF3592"/>
    <property type="match status" value="1"/>
</dbReference>
<evidence type="ECO:0000256" key="1">
    <source>
        <dbReference type="SAM" id="Phobius"/>
    </source>
</evidence>
<dbReference type="Proteomes" id="UP000319210">
    <property type="component" value="Unassembled WGS sequence"/>
</dbReference>
<accession>A0A4Y3R254</accession>
<keyword evidence="4" id="KW-1185">Reference proteome</keyword>
<evidence type="ECO:0000313" key="3">
    <source>
        <dbReference type="EMBL" id="GEB50110.1"/>
    </source>
</evidence>
<dbReference type="RefSeq" id="WP_030879887.1">
    <property type="nucleotide sequence ID" value="NZ_BJMM01000011.1"/>
</dbReference>
<keyword evidence="1" id="KW-1133">Transmembrane helix</keyword>
<dbReference type="AlphaFoldDB" id="A0A4Y3R254"/>
<protein>
    <recommendedName>
        <fullName evidence="2">DUF3592 domain-containing protein</fullName>
    </recommendedName>
</protein>